<dbReference type="RefSeq" id="WP_309652218.1">
    <property type="nucleotide sequence ID" value="NZ_JARWAK010000005.1"/>
</dbReference>
<dbReference type="Gene3D" id="3.40.570.10">
    <property type="entry name" value="Extracellular Endonuclease, subunit A"/>
    <property type="match status" value="1"/>
</dbReference>
<dbReference type="GO" id="GO:0004519">
    <property type="term" value="F:endonuclease activity"/>
    <property type="evidence" value="ECO:0007669"/>
    <property type="project" value="UniProtKB-KW"/>
</dbReference>
<organism evidence="3 4">
    <name type="scientific">Halomonas koreensis</name>
    <dbReference type="NCBI Taxonomy" id="245385"/>
    <lineage>
        <taxon>Bacteria</taxon>
        <taxon>Pseudomonadati</taxon>
        <taxon>Pseudomonadota</taxon>
        <taxon>Gammaproteobacteria</taxon>
        <taxon>Oceanospirillales</taxon>
        <taxon>Halomonadaceae</taxon>
        <taxon>Halomonas</taxon>
    </lineage>
</organism>
<feature type="domain" description="DNA/RNA non-specific endonuclease/pyrophosphatase/phosphodiesterase" evidence="2">
    <location>
        <begin position="65"/>
        <end position="262"/>
    </location>
</feature>
<dbReference type="PANTHER" id="PTHR13966">
    <property type="entry name" value="ENDONUCLEASE RELATED"/>
    <property type="match status" value="1"/>
</dbReference>
<dbReference type="SMART" id="SM00892">
    <property type="entry name" value="Endonuclease_NS"/>
    <property type="match status" value="1"/>
</dbReference>
<evidence type="ECO:0000259" key="1">
    <source>
        <dbReference type="SMART" id="SM00477"/>
    </source>
</evidence>
<dbReference type="InterPro" id="IPR020821">
    <property type="entry name" value="ENPP1-3/EXOG-like_nuc-like"/>
</dbReference>
<dbReference type="InterPro" id="IPR044929">
    <property type="entry name" value="DNA/RNA_non-sp_Endonuclease_sf"/>
</dbReference>
<dbReference type="Pfam" id="PF01223">
    <property type="entry name" value="Endonuclease_NS"/>
    <property type="match status" value="1"/>
</dbReference>
<dbReference type="PANTHER" id="PTHR13966:SF5">
    <property type="entry name" value="ENDONUCLEASE G, MITOCHONDRIAL"/>
    <property type="match status" value="1"/>
</dbReference>
<keyword evidence="3" id="KW-0255">Endonuclease</keyword>
<name>A0ABU1G165_9GAMM</name>
<keyword evidence="3" id="KW-0378">Hydrolase</keyword>
<dbReference type="Proteomes" id="UP001264519">
    <property type="component" value="Unassembled WGS sequence"/>
</dbReference>
<evidence type="ECO:0000313" key="4">
    <source>
        <dbReference type="Proteomes" id="UP001264519"/>
    </source>
</evidence>
<keyword evidence="3" id="KW-0540">Nuclease</keyword>
<dbReference type="InterPro" id="IPR040255">
    <property type="entry name" value="Non-specific_endonuclease"/>
</dbReference>
<feature type="domain" description="ENPP1-3/EXOG-like endonuclease/phosphodiesterase" evidence="1">
    <location>
        <begin position="66"/>
        <end position="262"/>
    </location>
</feature>
<dbReference type="InterPro" id="IPR044925">
    <property type="entry name" value="His-Me_finger_sf"/>
</dbReference>
<dbReference type="SMART" id="SM00477">
    <property type="entry name" value="NUC"/>
    <property type="match status" value="1"/>
</dbReference>
<comment type="caution">
    <text evidence="3">The sequence shown here is derived from an EMBL/GenBank/DDBJ whole genome shotgun (WGS) entry which is preliminary data.</text>
</comment>
<gene>
    <name evidence="3" type="ORF">QC818_07450</name>
</gene>
<dbReference type="EMBL" id="JARWAK010000005">
    <property type="protein sequence ID" value="MDR5866619.1"/>
    <property type="molecule type" value="Genomic_DNA"/>
</dbReference>
<protein>
    <submittedName>
        <fullName evidence="3">DNA/RNA non-specific endonuclease</fullName>
    </submittedName>
</protein>
<dbReference type="InterPro" id="IPR001604">
    <property type="entry name" value="Endo_G_ENPP1-like_dom"/>
</dbReference>
<dbReference type="SUPFAM" id="SSF54060">
    <property type="entry name" value="His-Me finger endonucleases"/>
    <property type="match status" value="1"/>
</dbReference>
<evidence type="ECO:0000313" key="3">
    <source>
        <dbReference type="EMBL" id="MDR5866619.1"/>
    </source>
</evidence>
<proteinExistence type="predicted"/>
<keyword evidence="4" id="KW-1185">Reference proteome</keyword>
<reference evidence="3 4" key="1">
    <citation type="submission" date="2023-04" db="EMBL/GenBank/DDBJ databases">
        <title>A long-awaited taxogenomic arrangement of the family Halomonadaceae.</title>
        <authorList>
            <person name="De La Haba R."/>
            <person name="Chuvochina M."/>
            <person name="Wittouck S."/>
            <person name="Arahal D.R."/>
            <person name="Sanchez-Porro C."/>
            <person name="Hugenholtz P."/>
            <person name="Ventosa A."/>
        </authorList>
    </citation>
    <scope>NUCLEOTIDE SEQUENCE [LARGE SCALE GENOMIC DNA]</scope>
    <source>
        <strain evidence="3 4">DSM 23530</strain>
    </source>
</reference>
<accession>A0ABU1G165</accession>
<evidence type="ECO:0000259" key="2">
    <source>
        <dbReference type="SMART" id="SM00892"/>
    </source>
</evidence>
<sequence>MPRRRSRVARRWRPRLRRLGIAALFAAVGSGLWYAEEREVRERLSWMGVPTWERPTPLSLHRVLRNDGYLVGWSDLRVGSLWASYQLRADRRFPVGDRPGFRRDWRTLWPLTPNAYRRSGYDRGHLAPNYAIAAAHGPAAQRDTFLMSNMMPQRPDLNRRLWQRLEEVVVDHFLPRFGRLQVIAGPVFADDVAAGVLHRVGLVEVPVAFYKILVVPGRHPRALAFLMPQDVDGGEPLDRFLVSVDRIEAMTGLDFLPNLSEEAAAALEGRVVTEGWGLAAVADLPGRFE</sequence>